<dbReference type="EC" id="3.5.-.-" evidence="2"/>
<dbReference type="InterPro" id="IPR033932">
    <property type="entry name" value="YtcJ-like"/>
</dbReference>
<dbReference type="Gene3D" id="2.30.40.10">
    <property type="entry name" value="Urease, subunit C, domain 1"/>
    <property type="match status" value="1"/>
</dbReference>
<dbReference type="SUPFAM" id="SSF51556">
    <property type="entry name" value="Metallo-dependent hydrolases"/>
    <property type="match status" value="1"/>
</dbReference>
<evidence type="ECO:0000313" key="2">
    <source>
        <dbReference type="EMBL" id="MFC0541105.1"/>
    </source>
</evidence>
<evidence type="ECO:0000313" key="3">
    <source>
        <dbReference type="Proteomes" id="UP001589810"/>
    </source>
</evidence>
<accession>A0ABV6MLC0</accession>
<dbReference type="Gene3D" id="3.10.310.70">
    <property type="match status" value="1"/>
</dbReference>
<sequence>MRTATQSVAIAENRIVAIGPDAEELGITDVVDLGSGFLSPSFGDGHAHPVLGGLERQGPPITDESTVDGIVAAVGHWAEQNPGDGWILSASYDPTLAADGAFDARWLDAVVPDRPVALRSRDYHAVWCNTAALRKAGISEDTPDPRLGRILRRDDGSPLGTLLEWHACDLVLDLIPPEQDLVAALEEAGRTYTAAGVTWVQDAWVEPAMVDAYLLAVEQERLLFRADLAQRADPDHWRDQVHAFAVQRERVKRFGRDLLTARTVKFFADGVIETGTASMLEPYVDVPHSHGMPVWSPPELAAAITAFDAERFQVHVHAIGDAAVRAALDAVERARNANPPWDRRPVIAHVQVVDPADLPRFAELGVIATVQPQWAQTDPLMTELTIPRLGPVRAGRQYPFATLARLGTRLAFGSDWPVSPADPLAGLRIAITREWLPGERLDVAQAFAAQTTGVAWQAQAEREWGELAVGRRADLVCLNGDPAHTPPHEIFVTDTWLSGRRTYAALTLAVDVPRSPSEE</sequence>
<dbReference type="RefSeq" id="WP_273939940.1">
    <property type="nucleotide sequence ID" value="NZ_CP097263.1"/>
</dbReference>
<gene>
    <name evidence="2" type="ORF">ACFFH7_06405</name>
</gene>
<dbReference type="CDD" id="cd01300">
    <property type="entry name" value="YtcJ_like"/>
    <property type="match status" value="1"/>
</dbReference>
<dbReference type="Proteomes" id="UP001589810">
    <property type="component" value="Unassembled WGS sequence"/>
</dbReference>
<comment type="caution">
    <text evidence="2">The sequence shown here is derived from an EMBL/GenBank/DDBJ whole genome shotgun (WGS) entry which is preliminary data.</text>
</comment>
<dbReference type="PANTHER" id="PTHR22642">
    <property type="entry name" value="IMIDAZOLONEPROPIONASE"/>
    <property type="match status" value="1"/>
</dbReference>
<keyword evidence="3" id="KW-1185">Reference proteome</keyword>
<protein>
    <submittedName>
        <fullName evidence="2">Amidohydrolase</fullName>
        <ecNumber evidence="2">3.5.-.-</ecNumber>
    </submittedName>
</protein>
<keyword evidence="2" id="KW-0378">Hydrolase</keyword>
<feature type="domain" description="Amidohydrolase 3" evidence="1">
    <location>
        <begin position="29"/>
        <end position="503"/>
    </location>
</feature>
<name>A0ABV6MLC0_9PSEU</name>
<proteinExistence type="predicted"/>
<dbReference type="InterPro" id="IPR032466">
    <property type="entry name" value="Metal_Hydrolase"/>
</dbReference>
<reference evidence="2 3" key="1">
    <citation type="submission" date="2024-09" db="EMBL/GenBank/DDBJ databases">
        <authorList>
            <person name="Sun Q."/>
            <person name="Mori K."/>
        </authorList>
    </citation>
    <scope>NUCLEOTIDE SEQUENCE [LARGE SCALE GENOMIC DNA]</scope>
    <source>
        <strain evidence="2 3">TBRC 1432</strain>
    </source>
</reference>
<dbReference type="SUPFAM" id="SSF51338">
    <property type="entry name" value="Composite domain of metallo-dependent hydrolases"/>
    <property type="match status" value="1"/>
</dbReference>
<dbReference type="GO" id="GO:0016787">
    <property type="term" value="F:hydrolase activity"/>
    <property type="evidence" value="ECO:0007669"/>
    <property type="project" value="UniProtKB-KW"/>
</dbReference>
<evidence type="ECO:0000259" key="1">
    <source>
        <dbReference type="Pfam" id="PF07969"/>
    </source>
</evidence>
<dbReference type="PANTHER" id="PTHR22642:SF2">
    <property type="entry name" value="PROTEIN LONG AFTER FAR-RED 3"/>
    <property type="match status" value="1"/>
</dbReference>
<dbReference type="Gene3D" id="3.20.20.140">
    <property type="entry name" value="Metal-dependent hydrolases"/>
    <property type="match status" value="1"/>
</dbReference>
<dbReference type="InterPro" id="IPR013108">
    <property type="entry name" value="Amidohydro_3"/>
</dbReference>
<dbReference type="EMBL" id="JBHLUD010000001">
    <property type="protein sequence ID" value="MFC0541105.1"/>
    <property type="molecule type" value="Genomic_DNA"/>
</dbReference>
<organism evidence="2 3">
    <name type="scientific">Kutzneria chonburiensis</name>
    <dbReference type="NCBI Taxonomy" id="1483604"/>
    <lineage>
        <taxon>Bacteria</taxon>
        <taxon>Bacillati</taxon>
        <taxon>Actinomycetota</taxon>
        <taxon>Actinomycetes</taxon>
        <taxon>Pseudonocardiales</taxon>
        <taxon>Pseudonocardiaceae</taxon>
        <taxon>Kutzneria</taxon>
    </lineage>
</organism>
<dbReference type="InterPro" id="IPR011059">
    <property type="entry name" value="Metal-dep_hydrolase_composite"/>
</dbReference>
<dbReference type="Pfam" id="PF07969">
    <property type="entry name" value="Amidohydro_3"/>
    <property type="match status" value="1"/>
</dbReference>